<protein>
    <recommendedName>
        <fullName evidence="3">SIMPL domain-containing protein</fullName>
    </recommendedName>
</protein>
<dbReference type="InterPro" id="IPR052022">
    <property type="entry name" value="26kDa_periplasmic_antigen"/>
</dbReference>
<dbReference type="Proteomes" id="UP000249842">
    <property type="component" value="Unassembled WGS sequence"/>
</dbReference>
<dbReference type="PANTHER" id="PTHR34387:SF1">
    <property type="entry name" value="PERIPLASMIC IMMUNOGENIC PROTEIN"/>
    <property type="match status" value="1"/>
</dbReference>
<dbReference type="Pfam" id="PF04402">
    <property type="entry name" value="SIMPL"/>
    <property type="match status" value="1"/>
</dbReference>
<reference evidence="2" key="1">
    <citation type="submission" date="2018-05" db="EMBL/GenBank/DDBJ databases">
        <authorList>
            <person name="Li X."/>
        </authorList>
    </citation>
    <scope>NUCLEOTIDE SEQUENCE [LARGE SCALE GENOMIC DNA]</scope>
    <source>
        <strain evidence="2">HKS-05</strain>
    </source>
</reference>
<dbReference type="Gene3D" id="3.30.110.170">
    <property type="entry name" value="Protein of unknown function (DUF541), domain 1"/>
    <property type="match status" value="1"/>
</dbReference>
<evidence type="ECO:0000313" key="2">
    <source>
        <dbReference type="Proteomes" id="UP000249842"/>
    </source>
</evidence>
<dbReference type="OrthoDB" id="9813144at2"/>
<proteinExistence type="predicted"/>
<name>A0A328AY36_9CAUL</name>
<accession>A0A328AY36</accession>
<dbReference type="EMBL" id="QFYP01000001">
    <property type="protein sequence ID" value="RAK59843.1"/>
    <property type="molecule type" value="Genomic_DNA"/>
</dbReference>
<evidence type="ECO:0008006" key="3">
    <source>
        <dbReference type="Google" id="ProtNLM"/>
    </source>
</evidence>
<gene>
    <name evidence="1" type="ORF">DJ021_08505</name>
</gene>
<dbReference type="Gene3D" id="3.30.70.2970">
    <property type="entry name" value="Protein of unknown function (DUF541), domain 2"/>
    <property type="match status" value="1"/>
</dbReference>
<comment type="caution">
    <text evidence="1">The sequence shown here is derived from an EMBL/GenBank/DDBJ whole genome shotgun (WGS) entry which is preliminary data.</text>
</comment>
<dbReference type="GO" id="GO:0006974">
    <property type="term" value="P:DNA damage response"/>
    <property type="evidence" value="ECO:0007669"/>
    <property type="project" value="TreeGrafter"/>
</dbReference>
<keyword evidence="2" id="KW-1185">Reference proteome</keyword>
<sequence>MVDPLRGESPQHPPETPRRQLDSAFCALCGVRPTVDPARANHRQTPTGKPFRRMVVYRLHLLTGASMVRKAIWSALALALALHAGAAGAARAQTTEAAFKTTTLNLSAQGETHIKPDIVRLTLGVSTEAATAQAASAEGATRLAAVTQALRRAGVEPRDLQTRSLQLSPRYSDRNNAPREIVGYLSITTVEVSVRDLTRAGALLDRAVTSGANLVLGVSFGLQDPAAAQRQARDMALRTLQEDAVRIAGALDERVVRLVSISTSAYSAPAVEYRMAQPVVLTGSRVEPGELTVRGSANGVFEIAPQ</sequence>
<evidence type="ECO:0000313" key="1">
    <source>
        <dbReference type="EMBL" id="RAK59843.1"/>
    </source>
</evidence>
<dbReference type="AlphaFoldDB" id="A0A328AY36"/>
<dbReference type="InterPro" id="IPR007497">
    <property type="entry name" value="SIMPL/DUF541"/>
</dbReference>
<dbReference type="PANTHER" id="PTHR34387">
    <property type="entry name" value="SLR1258 PROTEIN"/>
    <property type="match status" value="1"/>
</dbReference>
<organism evidence="1 2">
    <name type="scientific">Phenylobacterium hankyongense</name>
    <dbReference type="NCBI Taxonomy" id="1813876"/>
    <lineage>
        <taxon>Bacteria</taxon>
        <taxon>Pseudomonadati</taxon>
        <taxon>Pseudomonadota</taxon>
        <taxon>Alphaproteobacteria</taxon>
        <taxon>Caulobacterales</taxon>
        <taxon>Caulobacteraceae</taxon>
        <taxon>Phenylobacterium</taxon>
    </lineage>
</organism>